<evidence type="ECO:0000256" key="3">
    <source>
        <dbReference type="ARBA" id="ARBA00022676"/>
    </source>
</evidence>
<proteinExistence type="inferred from homology"/>
<dbReference type="SUPFAM" id="SSF141523">
    <property type="entry name" value="L,D-transpeptidase catalytic domain-like"/>
    <property type="match status" value="1"/>
</dbReference>
<keyword evidence="4" id="KW-0808">Transferase</keyword>
<organism evidence="11 12">
    <name type="scientific">Lusitaniella coriacea LEGE 07157</name>
    <dbReference type="NCBI Taxonomy" id="945747"/>
    <lineage>
        <taxon>Bacteria</taxon>
        <taxon>Bacillati</taxon>
        <taxon>Cyanobacteriota</taxon>
        <taxon>Cyanophyceae</taxon>
        <taxon>Spirulinales</taxon>
        <taxon>Lusitaniellaceae</taxon>
        <taxon>Lusitaniella</taxon>
    </lineage>
</organism>
<dbReference type="Gene3D" id="2.40.440.10">
    <property type="entry name" value="L,D-transpeptidase catalytic domain-like"/>
    <property type="match status" value="1"/>
</dbReference>
<keyword evidence="3" id="KW-0328">Glycosyltransferase</keyword>
<feature type="active site" description="Proton donor/acceptor" evidence="9">
    <location>
        <position position="139"/>
    </location>
</feature>
<dbReference type="AlphaFoldDB" id="A0A8J7E1W1"/>
<dbReference type="Proteomes" id="UP000654482">
    <property type="component" value="Unassembled WGS sequence"/>
</dbReference>
<dbReference type="PANTHER" id="PTHR30582:SF24">
    <property type="entry name" value="L,D-TRANSPEPTIDASE ERFK_SRFK-RELATED"/>
    <property type="match status" value="1"/>
</dbReference>
<name>A0A8J7E1W1_9CYAN</name>
<dbReference type="UniPathway" id="UPA00219"/>
<keyword evidence="7 9" id="KW-0573">Peptidoglycan synthesis</keyword>
<evidence type="ECO:0000256" key="9">
    <source>
        <dbReference type="PROSITE-ProRule" id="PRU01373"/>
    </source>
</evidence>
<dbReference type="PROSITE" id="PS52029">
    <property type="entry name" value="LD_TPASE"/>
    <property type="match status" value="1"/>
</dbReference>
<comment type="similarity">
    <text evidence="2">Belongs to the YkuD family.</text>
</comment>
<evidence type="ECO:0000259" key="10">
    <source>
        <dbReference type="PROSITE" id="PS52029"/>
    </source>
</evidence>
<dbReference type="GO" id="GO:0005576">
    <property type="term" value="C:extracellular region"/>
    <property type="evidence" value="ECO:0007669"/>
    <property type="project" value="TreeGrafter"/>
</dbReference>
<dbReference type="Pfam" id="PF03734">
    <property type="entry name" value="YkuD"/>
    <property type="match status" value="1"/>
</dbReference>
<dbReference type="InterPro" id="IPR050979">
    <property type="entry name" value="LD-transpeptidase"/>
</dbReference>
<evidence type="ECO:0000256" key="2">
    <source>
        <dbReference type="ARBA" id="ARBA00005992"/>
    </source>
</evidence>
<dbReference type="GO" id="GO:0018104">
    <property type="term" value="P:peptidoglycan-protein cross-linking"/>
    <property type="evidence" value="ECO:0007669"/>
    <property type="project" value="TreeGrafter"/>
</dbReference>
<keyword evidence="6 9" id="KW-0133">Cell shape</keyword>
<feature type="active site" description="Nucleophile" evidence="9">
    <location>
        <position position="155"/>
    </location>
</feature>
<dbReference type="EMBL" id="JADEWZ010000025">
    <property type="protein sequence ID" value="MBE9117479.1"/>
    <property type="molecule type" value="Genomic_DNA"/>
</dbReference>
<evidence type="ECO:0000256" key="7">
    <source>
        <dbReference type="ARBA" id="ARBA00022984"/>
    </source>
</evidence>
<dbReference type="CDD" id="cd16913">
    <property type="entry name" value="YkuD_like"/>
    <property type="match status" value="1"/>
</dbReference>
<keyword evidence="12" id="KW-1185">Reference proteome</keyword>
<dbReference type="GO" id="GO:0071555">
    <property type="term" value="P:cell wall organization"/>
    <property type="evidence" value="ECO:0007669"/>
    <property type="project" value="UniProtKB-UniRule"/>
</dbReference>
<protein>
    <submittedName>
        <fullName evidence="11">L,D-transpeptidase</fullName>
    </submittedName>
</protein>
<accession>A0A8J7E1W1</accession>
<evidence type="ECO:0000256" key="8">
    <source>
        <dbReference type="ARBA" id="ARBA00023316"/>
    </source>
</evidence>
<dbReference type="InterPro" id="IPR038063">
    <property type="entry name" value="Transpep_catalytic_dom"/>
</dbReference>
<evidence type="ECO:0000256" key="1">
    <source>
        <dbReference type="ARBA" id="ARBA00004752"/>
    </source>
</evidence>
<reference evidence="11" key="1">
    <citation type="submission" date="2020-10" db="EMBL/GenBank/DDBJ databases">
        <authorList>
            <person name="Castelo-Branco R."/>
            <person name="Eusebio N."/>
            <person name="Adriana R."/>
            <person name="Vieira A."/>
            <person name="Brugerolle De Fraissinette N."/>
            <person name="Rezende De Castro R."/>
            <person name="Schneider M.P."/>
            <person name="Vasconcelos V."/>
            <person name="Leao P.N."/>
        </authorList>
    </citation>
    <scope>NUCLEOTIDE SEQUENCE</scope>
    <source>
        <strain evidence="11">LEGE 07157</strain>
    </source>
</reference>
<evidence type="ECO:0000313" key="11">
    <source>
        <dbReference type="EMBL" id="MBE9117479.1"/>
    </source>
</evidence>
<evidence type="ECO:0000256" key="5">
    <source>
        <dbReference type="ARBA" id="ARBA00022801"/>
    </source>
</evidence>
<evidence type="ECO:0000256" key="4">
    <source>
        <dbReference type="ARBA" id="ARBA00022679"/>
    </source>
</evidence>
<dbReference type="GO" id="GO:0008360">
    <property type="term" value="P:regulation of cell shape"/>
    <property type="evidence" value="ECO:0007669"/>
    <property type="project" value="UniProtKB-UniRule"/>
</dbReference>
<keyword evidence="5" id="KW-0378">Hydrolase</keyword>
<gene>
    <name evidence="11" type="ORF">IQ249_16380</name>
</gene>
<dbReference type="PANTHER" id="PTHR30582">
    <property type="entry name" value="L,D-TRANSPEPTIDASE"/>
    <property type="match status" value="1"/>
</dbReference>
<evidence type="ECO:0000256" key="6">
    <source>
        <dbReference type="ARBA" id="ARBA00022960"/>
    </source>
</evidence>
<dbReference type="GO" id="GO:0016757">
    <property type="term" value="F:glycosyltransferase activity"/>
    <property type="evidence" value="ECO:0007669"/>
    <property type="project" value="UniProtKB-KW"/>
</dbReference>
<comment type="pathway">
    <text evidence="1 9">Cell wall biogenesis; peptidoglycan biosynthesis.</text>
</comment>
<dbReference type="InterPro" id="IPR005490">
    <property type="entry name" value="LD_TPept_cat_dom"/>
</dbReference>
<feature type="domain" description="L,D-TPase catalytic" evidence="10">
    <location>
        <begin position="54"/>
        <end position="179"/>
    </location>
</feature>
<comment type="caution">
    <text evidence="11">The sequence shown here is derived from an EMBL/GenBank/DDBJ whole genome shotgun (WGS) entry which is preliminary data.</text>
</comment>
<dbReference type="GO" id="GO:0071972">
    <property type="term" value="F:peptidoglycan L,D-transpeptidase activity"/>
    <property type="evidence" value="ECO:0007669"/>
    <property type="project" value="TreeGrafter"/>
</dbReference>
<sequence length="180" mass="20139">MLHRLSKTVQSILMGSSAVFLLLGGGDAIASSPFSRELPPLGEATQFLPDVEETRLILRLRDRRVYYYIGDEILFSYPVAIGRKGWETPTGQFSILQKIPHPTWQHPFTQEIVPPGPENPLGVRWIGFWTDGQNYIGFHGTPNEELIGQAVSHGCVRMRNTDITALFEKVKLGTPVIVEP</sequence>
<keyword evidence="8 9" id="KW-0961">Cell wall biogenesis/degradation</keyword>
<evidence type="ECO:0000313" key="12">
    <source>
        <dbReference type="Proteomes" id="UP000654482"/>
    </source>
</evidence>